<evidence type="ECO:0000256" key="4">
    <source>
        <dbReference type="SAM" id="MobiDB-lite"/>
    </source>
</evidence>
<dbReference type="PANTHER" id="PTHR46093">
    <property type="entry name" value="ACYL-COA-BINDING DOMAIN-CONTAINING PROTEIN 5"/>
    <property type="match status" value="1"/>
</dbReference>
<organism evidence="5 6">
    <name type="scientific">Tetrahymena thermophila (strain SB210)</name>
    <dbReference type="NCBI Taxonomy" id="312017"/>
    <lineage>
        <taxon>Eukaryota</taxon>
        <taxon>Sar</taxon>
        <taxon>Alveolata</taxon>
        <taxon>Ciliophora</taxon>
        <taxon>Intramacronucleata</taxon>
        <taxon>Oligohymenophorea</taxon>
        <taxon>Hymenostomatida</taxon>
        <taxon>Tetrahymenina</taxon>
        <taxon>Tetrahymenidae</taxon>
        <taxon>Tetrahymena</taxon>
    </lineage>
</organism>
<accession>Q24DL5</accession>
<feature type="compositionally biased region" description="Polar residues" evidence="4">
    <location>
        <begin position="657"/>
        <end position="666"/>
    </location>
</feature>
<proteinExistence type="predicted"/>
<dbReference type="KEGG" id="tet:TTHERM_00969590"/>
<dbReference type="RefSeq" id="XP_001026078.2">
    <property type="nucleotide sequence ID" value="XM_001026078.2"/>
</dbReference>
<dbReference type="GeneID" id="7837187"/>
<keyword evidence="1" id="KW-0880">Kelch repeat</keyword>
<evidence type="ECO:0000256" key="2">
    <source>
        <dbReference type="ARBA" id="ARBA00022737"/>
    </source>
</evidence>
<dbReference type="SUPFAM" id="SSF50965">
    <property type="entry name" value="Galactose oxidase, central domain"/>
    <property type="match status" value="1"/>
</dbReference>
<feature type="coiled-coil region" evidence="3">
    <location>
        <begin position="87"/>
        <end position="157"/>
    </location>
</feature>
<dbReference type="InterPro" id="IPR015915">
    <property type="entry name" value="Kelch-typ_b-propeller"/>
</dbReference>
<dbReference type="STRING" id="312017.Q24DL5"/>
<keyword evidence="2" id="KW-0677">Repeat</keyword>
<dbReference type="Proteomes" id="UP000009168">
    <property type="component" value="Unassembled WGS sequence"/>
</dbReference>
<evidence type="ECO:0000256" key="3">
    <source>
        <dbReference type="SAM" id="Coils"/>
    </source>
</evidence>
<evidence type="ECO:0000313" key="6">
    <source>
        <dbReference type="Proteomes" id="UP000009168"/>
    </source>
</evidence>
<dbReference type="Pfam" id="PF24681">
    <property type="entry name" value="Kelch_KLHDC2_KLHL20_DRC7"/>
    <property type="match status" value="2"/>
</dbReference>
<dbReference type="PANTHER" id="PTHR46093:SF18">
    <property type="entry name" value="FIBRONECTIN TYPE-III DOMAIN-CONTAINING PROTEIN"/>
    <property type="match status" value="1"/>
</dbReference>
<feature type="region of interest" description="Disordered" evidence="4">
    <location>
        <begin position="657"/>
        <end position="678"/>
    </location>
</feature>
<reference evidence="6" key="1">
    <citation type="journal article" date="2006" name="PLoS Biol.">
        <title>Macronuclear genome sequence of the ciliate Tetrahymena thermophila, a model eukaryote.</title>
        <authorList>
            <person name="Eisen J.A."/>
            <person name="Coyne R.S."/>
            <person name="Wu M."/>
            <person name="Wu D."/>
            <person name="Thiagarajan M."/>
            <person name="Wortman J.R."/>
            <person name="Badger J.H."/>
            <person name="Ren Q."/>
            <person name="Amedeo P."/>
            <person name="Jones K.M."/>
            <person name="Tallon L.J."/>
            <person name="Delcher A.L."/>
            <person name="Salzberg S.L."/>
            <person name="Silva J.C."/>
            <person name="Haas B.J."/>
            <person name="Majoros W.H."/>
            <person name="Farzad M."/>
            <person name="Carlton J.M."/>
            <person name="Smith R.K. Jr."/>
            <person name="Garg J."/>
            <person name="Pearlman R.E."/>
            <person name="Karrer K.M."/>
            <person name="Sun L."/>
            <person name="Manning G."/>
            <person name="Elde N.C."/>
            <person name="Turkewitz A.P."/>
            <person name="Asai D.J."/>
            <person name="Wilkes D.E."/>
            <person name="Wang Y."/>
            <person name="Cai H."/>
            <person name="Collins K."/>
            <person name="Stewart B.A."/>
            <person name="Lee S.R."/>
            <person name="Wilamowska K."/>
            <person name="Weinberg Z."/>
            <person name="Ruzzo W.L."/>
            <person name="Wloga D."/>
            <person name="Gaertig J."/>
            <person name="Frankel J."/>
            <person name="Tsao C.-C."/>
            <person name="Gorovsky M.A."/>
            <person name="Keeling P.J."/>
            <person name="Waller R.F."/>
            <person name="Patron N.J."/>
            <person name="Cherry J.M."/>
            <person name="Stover N.A."/>
            <person name="Krieger C.J."/>
            <person name="del Toro C."/>
            <person name="Ryder H.F."/>
            <person name="Williamson S.C."/>
            <person name="Barbeau R.A."/>
            <person name="Hamilton E.P."/>
            <person name="Orias E."/>
        </authorList>
    </citation>
    <scope>NUCLEOTIDE SEQUENCE [LARGE SCALE GENOMIC DNA]</scope>
    <source>
        <strain evidence="6">SB210</strain>
    </source>
</reference>
<keyword evidence="3" id="KW-0175">Coiled coil</keyword>
<dbReference type="EMBL" id="GG662319">
    <property type="protein sequence ID" value="EAS05833.2"/>
    <property type="molecule type" value="Genomic_DNA"/>
</dbReference>
<sequence>MSNTLNRSNSKQKSQVDIRQLKQIRIQSSESSMTNTLQDNFARSLKSPAFQEFNLTATSFLFSKSTQNYFTNNQKSFFFSFKKELTENAELNDLLKLQNEKEKLQVQLQHNKKEMRSISQNLNVFQKANMEKIFKEAQEIEKRTQSLRTKIRSYKKSNNFIFADEELVYTDFSKLKQNAEGSPKRNINIQQQELDQGFQDNLSNENTQIKAEQNQNEQENYHFFCLKVDFNSAYSPAFREGASLNYLNGNLYLYGGLGEEIRKEVDQFDLVSKQWKKLEFKSEYYPHKGMFGHTAVTYKDNFIIIYGGQSQFNSKLKQRHCFSDVWSFDVLKCEWSQVVGFGSIPEQRRNHSSVVKENLLITLGGVSNNDRYLSDIQTLNLDLGRWKTYQFDSIFHDGIAFHKIVAVFISKNQMKNKKKQSLIIDRLKYNDEGIYCYGGKNRKGKLYSQMMVLKFVKENSSSKEELSEWQNIQTIGKQPPARFDHSMDYIEALNCLVIFGGIGETQNRLAYVHYNDLWIFKISTKTWVQINFEYLDNVYRSGHASCALGSQIFFFGGLQEAQYSNCFLYYIETDNINSYKLKRAMEGDDYSKDVSTPLTDFKFINQQQQQLAFEQAKQNSQGEEQQISHSKFPLNFKSFAPLPNKFQLKSLRPINLSQQQENQIQNTRKRQRSLHTTNTQTLQNEIQQRNRNISSLTPRTNDNKQLFSPISFNQTGSKFSKIRQFHNSFQTNFSQKAQPYII</sequence>
<dbReference type="eggNOG" id="KOG4693">
    <property type="taxonomic scope" value="Eukaryota"/>
</dbReference>
<gene>
    <name evidence="5" type="ORF">TTHERM_00969590</name>
</gene>
<dbReference type="HOGENOM" id="CLU_389105_0_0_1"/>
<dbReference type="OrthoDB" id="289745at2759"/>
<dbReference type="Gene3D" id="2.120.10.80">
    <property type="entry name" value="Kelch-type beta propeller"/>
    <property type="match status" value="2"/>
</dbReference>
<name>Q24DL5_TETTS</name>
<evidence type="ECO:0000313" key="5">
    <source>
        <dbReference type="EMBL" id="EAS05833.2"/>
    </source>
</evidence>
<evidence type="ECO:0000256" key="1">
    <source>
        <dbReference type="ARBA" id="ARBA00022441"/>
    </source>
</evidence>
<dbReference type="InterPro" id="IPR011043">
    <property type="entry name" value="Gal_Oxase/kelch_b-propeller"/>
</dbReference>
<protein>
    <submittedName>
        <fullName evidence="5">Kelch motif protein</fullName>
    </submittedName>
</protein>
<keyword evidence="6" id="KW-1185">Reference proteome</keyword>
<dbReference type="InParanoid" id="Q24DL5"/>
<dbReference type="AlphaFoldDB" id="Q24DL5"/>